<gene>
    <name evidence="7" type="ORF">PFISCL1PPCAC_2629</name>
</gene>
<dbReference type="InterPro" id="IPR017452">
    <property type="entry name" value="GPCR_Rhodpsn_7TM"/>
</dbReference>
<organism evidence="7 8">
    <name type="scientific">Pristionchus fissidentatus</name>
    <dbReference type="NCBI Taxonomy" id="1538716"/>
    <lineage>
        <taxon>Eukaryota</taxon>
        <taxon>Metazoa</taxon>
        <taxon>Ecdysozoa</taxon>
        <taxon>Nematoda</taxon>
        <taxon>Chromadorea</taxon>
        <taxon>Rhabditida</taxon>
        <taxon>Rhabditina</taxon>
        <taxon>Diplogasteromorpha</taxon>
        <taxon>Diplogasteroidea</taxon>
        <taxon>Neodiplogasteridae</taxon>
        <taxon>Pristionchus</taxon>
    </lineage>
</organism>
<evidence type="ECO:0000256" key="1">
    <source>
        <dbReference type="ARBA" id="ARBA00004370"/>
    </source>
</evidence>
<reference evidence="7" key="1">
    <citation type="submission" date="2023-10" db="EMBL/GenBank/DDBJ databases">
        <title>Genome assembly of Pristionchus species.</title>
        <authorList>
            <person name="Yoshida K."/>
            <person name="Sommer R.J."/>
        </authorList>
    </citation>
    <scope>NUCLEOTIDE SEQUENCE</scope>
    <source>
        <strain evidence="7">RS5133</strain>
    </source>
</reference>
<name>A0AAV5UVN5_9BILA</name>
<feature type="transmembrane region" description="Helical" evidence="5">
    <location>
        <begin position="6"/>
        <end position="27"/>
    </location>
</feature>
<dbReference type="InterPro" id="IPR019430">
    <property type="entry name" value="7TM_GPCR_serpentine_rcpt_Srx"/>
</dbReference>
<evidence type="ECO:0000256" key="3">
    <source>
        <dbReference type="ARBA" id="ARBA00022989"/>
    </source>
</evidence>
<evidence type="ECO:0000256" key="5">
    <source>
        <dbReference type="SAM" id="Phobius"/>
    </source>
</evidence>
<dbReference type="PROSITE" id="PS50262">
    <property type="entry name" value="G_PROTEIN_RECEP_F1_2"/>
    <property type="match status" value="1"/>
</dbReference>
<evidence type="ECO:0000256" key="4">
    <source>
        <dbReference type="ARBA" id="ARBA00023136"/>
    </source>
</evidence>
<dbReference type="GO" id="GO:0016020">
    <property type="term" value="C:membrane"/>
    <property type="evidence" value="ECO:0007669"/>
    <property type="project" value="UniProtKB-SubCell"/>
</dbReference>
<dbReference type="Pfam" id="PF10328">
    <property type="entry name" value="7TM_GPCR_Srx"/>
    <property type="match status" value="1"/>
</dbReference>
<protein>
    <recommendedName>
        <fullName evidence="6">G-protein coupled receptors family 1 profile domain-containing protein</fullName>
    </recommendedName>
</protein>
<accession>A0AAV5UVN5</accession>
<keyword evidence="2 5" id="KW-0812">Transmembrane</keyword>
<evidence type="ECO:0000313" key="7">
    <source>
        <dbReference type="EMBL" id="GMT11332.1"/>
    </source>
</evidence>
<keyword evidence="3 5" id="KW-1133">Transmembrane helix</keyword>
<evidence type="ECO:0000259" key="6">
    <source>
        <dbReference type="PROSITE" id="PS50262"/>
    </source>
</evidence>
<dbReference type="EMBL" id="BTSY01000001">
    <property type="protein sequence ID" value="GMT11332.1"/>
    <property type="molecule type" value="Genomic_DNA"/>
</dbReference>
<dbReference type="Proteomes" id="UP001432322">
    <property type="component" value="Unassembled WGS sequence"/>
</dbReference>
<proteinExistence type="predicted"/>
<keyword evidence="8" id="KW-1185">Reference proteome</keyword>
<feature type="non-terminal residue" evidence="7">
    <location>
        <position position="1"/>
    </location>
</feature>
<dbReference type="Gene3D" id="1.20.1070.10">
    <property type="entry name" value="Rhodopsin 7-helix transmembrane proteins"/>
    <property type="match status" value="1"/>
</dbReference>
<feature type="domain" description="G-protein coupled receptors family 1 profile" evidence="6">
    <location>
        <begin position="1"/>
        <end position="126"/>
    </location>
</feature>
<feature type="transmembrane region" description="Helical" evidence="5">
    <location>
        <begin position="95"/>
        <end position="115"/>
    </location>
</feature>
<keyword evidence="4 5" id="KW-0472">Membrane</keyword>
<evidence type="ECO:0000256" key="2">
    <source>
        <dbReference type="ARBA" id="ARBA00022692"/>
    </source>
</evidence>
<dbReference type="SUPFAM" id="SSF81321">
    <property type="entry name" value="Family A G protein-coupled receptor-like"/>
    <property type="match status" value="1"/>
</dbReference>
<comment type="caution">
    <text evidence="7">The sequence shown here is derived from an EMBL/GenBank/DDBJ whole genome shotgun (WGS) entry which is preliminary data.</text>
</comment>
<sequence length="126" mass="13924">IYFGHNALTYVVVLSFIPFALNRFTALRNPTTYSEIWKLPLTLFLILLCWVGGIIIASPVFFYPNANFSYVPSASLGGLALLAGDEVLQYDSVSAISTIISSFGVCVILYILAFIELKRVLSAMYI</sequence>
<dbReference type="AlphaFoldDB" id="A0AAV5UVN5"/>
<comment type="subcellular location">
    <subcellularLocation>
        <location evidence="1">Membrane</location>
    </subcellularLocation>
</comment>
<feature type="transmembrane region" description="Helical" evidence="5">
    <location>
        <begin position="39"/>
        <end position="63"/>
    </location>
</feature>
<evidence type="ECO:0000313" key="8">
    <source>
        <dbReference type="Proteomes" id="UP001432322"/>
    </source>
</evidence>